<dbReference type="Pfam" id="PF06119">
    <property type="entry name" value="NIDO"/>
    <property type="match status" value="1"/>
</dbReference>
<dbReference type="PROSITE" id="PS51233">
    <property type="entry name" value="VWFD"/>
    <property type="match status" value="1"/>
</dbReference>
<dbReference type="PROSITE" id="PS50856">
    <property type="entry name" value="AMOP"/>
    <property type="match status" value="1"/>
</dbReference>
<dbReference type="Pfam" id="PF00094">
    <property type="entry name" value="VWD"/>
    <property type="match status" value="1"/>
</dbReference>
<evidence type="ECO:0000256" key="1">
    <source>
        <dbReference type="ARBA" id="ARBA00004370"/>
    </source>
</evidence>
<feature type="chain" id="PRO_5027013347" description="Sushi domain-containing protein 2" evidence="6">
    <location>
        <begin position="18"/>
        <end position="1022"/>
    </location>
</feature>
<name>A0A6J8EA76_MYTCO</name>
<keyword evidence="2 5" id="KW-0812">Transmembrane</keyword>
<evidence type="ECO:0000259" key="7">
    <source>
        <dbReference type="PROSITE" id="PS50856"/>
    </source>
</evidence>
<feature type="signal peptide" evidence="6">
    <location>
        <begin position="1"/>
        <end position="17"/>
    </location>
</feature>
<dbReference type="PANTHER" id="PTHR13802">
    <property type="entry name" value="MUCIN 4-RELATED"/>
    <property type="match status" value="1"/>
</dbReference>
<feature type="domain" description="VWFD" evidence="8">
    <location>
        <begin position="628"/>
        <end position="835"/>
    </location>
</feature>
<keyword evidence="4 5" id="KW-0472">Membrane</keyword>
<dbReference type="SMART" id="SM00723">
    <property type="entry name" value="AMOP"/>
    <property type="match status" value="1"/>
</dbReference>
<keyword evidence="6" id="KW-0732">Signal</keyword>
<dbReference type="InterPro" id="IPR005533">
    <property type="entry name" value="AMOP_dom"/>
</dbReference>
<dbReference type="PANTHER" id="PTHR13802:SF64">
    <property type="entry name" value="DENDRITE EXTENSION DEFECTIVE PROTEIN 1"/>
    <property type="match status" value="1"/>
</dbReference>
<keyword evidence="10" id="KW-1185">Reference proteome</keyword>
<feature type="domain" description="AMOP" evidence="7">
    <location>
        <begin position="467"/>
        <end position="616"/>
    </location>
</feature>
<protein>
    <recommendedName>
        <fullName evidence="11">Sushi domain-containing protein 2</fullName>
    </recommendedName>
</protein>
<evidence type="ECO:0000256" key="5">
    <source>
        <dbReference type="SAM" id="Phobius"/>
    </source>
</evidence>
<reference evidence="9 10" key="1">
    <citation type="submission" date="2020-06" db="EMBL/GenBank/DDBJ databases">
        <authorList>
            <person name="Li R."/>
            <person name="Bekaert M."/>
        </authorList>
    </citation>
    <scope>NUCLEOTIDE SEQUENCE [LARGE SCALE GENOMIC DNA]</scope>
    <source>
        <strain evidence="10">wild</strain>
    </source>
</reference>
<evidence type="ECO:0000256" key="4">
    <source>
        <dbReference type="ARBA" id="ARBA00023136"/>
    </source>
</evidence>
<evidence type="ECO:0000313" key="10">
    <source>
        <dbReference type="Proteomes" id="UP000507470"/>
    </source>
</evidence>
<gene>
    <name evidence="9" type="ORF">MCOR_49843</name>
</gene>
<dbReference type="OrthoDB" id="6051552at2759"/>
<feature type="transmembrane region" description="Helical" evidence="5">
    <location>
        <begin position="973"/>
        <end position="995"/>
    </location>
</feature>
<dbReference type="GO" id="GO:0016020">
    <property type="term" value="C:membrane"/>
    <property type="evidence" value="ECO:0007669"/>
    <property type="project" value="UniProtKB-SubCell"/>
</dbReference>
<evidence type="ECO:0000313" key="9">
    <source>
        <dbReference type="EMBL" id="CAC5417330.1"/>
    </source>
</evidence>
<dbReference type="GO" id="GO:0007160">
    <property type="term" value="P:cell-matrix adhesion"/>
    <property type="evidence" value="ECO:0007669"/>
    <property type="project" value="InterPro"/>
</dbReference>
<comment type="subcellular location">
    <subcellularLocation>
        <location evidence="1">Membrane</location>
    </subcellularLocation>
</comment>
<proteinExistence type="predicted"/>
<evidence type="ECO:0000256" key="2">
    <source>
        <dbReference type="ARBA" id="ARBA00022692"/>
    </source>
</evidence>
<dbReference type="InterPro" id="IPR003886">
    <property type="entry name" value="NIDO_dom"/>
</dbReference>
<evidence type="ECO:0000256" key="3">
    <source>
        <dbReference type="ARBA" id="ARBA00022989"/>
    </source>
</evidence>
<evidence type="ECO:0008006" key="11">
    <source>
        <dbReference type="Google" id="ProtNLM"/>
    </source>
</evidence>
<sequence length="1022" mass="114337">MMLTILILNSIAIGSCANYFPLTGNEIRQKSFEVKLPSSLTFPFMDTLYDKLYILKDGMIGFHSNVAFSAKYYSSSLSRKDPAFIAPYHYHGYDTPGAARPGCSGPGKILYRSGTGQAASQIPDDELTVYNNLVQKSFVGMKQFAAKWTLMVSWKNVYRDVSYSFDCQTYTFQLLLLTDGTTSFAMFNYPDVSVDESHLSSNFIQTGFNAGDGRGFTPTKITLSKSFFYKVDKRDIVHGGCTDEGKGTISIYPEIVSMFGGEMVEVFGPCYPPGIQVIKCRFGKNDNFVTYGFQVDAVRVRCSVPFLTFKGWTTIELALGFNQYMYSTNIFVALEDTANKRLGLPYLGKHSGWNETDTKKLTITWDSTKLTYDINAMVKIELIGYRETDTEIQQATLLEIGEKQAADNTLTFDTDKKLCVSTFCTDYEIGFVKVELRNQTQATTYRYQIAAVMLGYYVNVAMVSQFGKDWPKMKCKQWYNNEKINVAWVKGLLSCPCTLTQAFGDIGRWKADDGCDIDSGSSCTYHKGAVHCVKTIEPTIDGAGNQCCYDKDGNLMFNGDSYQGSSSDRSNPLGMFPYQRPKTVPSVSHWIQDLSPYYYCCLWSSYEYCDMYTELRPTVDCTRYTPPTPGIIFGQGHVRTFDHSSHRICAEGDYILMTIQAPELDQVIVQGRFSDNVVPIDGMLNNSVTLTNLAVEVGVLDTVEMRLRPPLLGRQKSHLEVVVNDKYFYFNTRSTRWQDFEKFSVMNTNRVNPEEHGNFTIILKNGMGIQVAAKDHIMTALFMIPETLKGYVDGLLGNFNMNPDDDLGGALNGASILETYHMFQYKWAVNNSVDSVMQVNIEPVINDVSCSADVKVIGTMFCGSNEACNFDFASTRNQDAAKSTLYMSERMNEIRSFMKPVQSCGFLDIQDARKSSRNTNLGSTVTITGCYTDREPTEPTTFTCILSGGNTSSWNPKPTPVCSETESVVNSDVIIGVVIGLVAVIVIVILAIIFVKKFLMTKRKHDKYMIASKGEKTADAEL</sequence>
<dbReference type="InterPro" id="IPR001846">
    <property type="entry name" value="VWF_type-D"/>
</dbReference>
<dbReference type="Proteomes" id="UP000507470">
    <property type="component" value="Unassembled WGS sequence"/>
</dbReference>
<accession>A0A6J8EA76</accession>
<dbReference type="InterPro" id="IPR051495">
    <property type="entry name" value="Epithelial_Barrier/Signaling"/>
</dbReference>
<dbReference type="EMBL" id="CACVKT020008735">
    <property type="protein sequence ID" value="CAC5417330.1"/>
    <property type="molecule type" value="Genomic_DNA"/>
</dbReference>
<evidence type="ECO:0000256" key="6">
    <source>
        <dbReference type="SAM" id="SignalP"/>
    </source>
</evidence>
<organism evidence="9 10">
    <name type="scientific">Mytilus coruscus</name>
    <name type="common">Sea mussel</name>
    <dbReference type="NCBI Taxonomy" id="42192"/>
    <lineage>
        <taxon>Eukaryota</taxon>
        <taxon>Metazoa</taxon>
        <taxon>Spiralia</taxon>
        <taxon>Lophotrochozoa</taxon>
        <taxon>Mollusca</taxon>
        <taxon>Bivalvia</taxon>
        <taxon>Autobranchia</taxon>
        <taxon>Pteriomorphia</taxon>
        <taxon>Mytilida</taxon>
        <taxon>Mytiloidea</taxon>
        <taxon>Mytilidae</taxon>
        <taxon>Mytilinae</taxon>
        <taxon>Mytilus</taxon>
    </lineage>
</organism>
<evidence type="ECO:0000259" key="8">
    <source>
        <dbReference type="PROSITE" id="PS51233"/>
    </source>
</evidence>
<dbReference type="SMART" id="SM00539">
    <property type="entry name" value="NIDO"/>
    <property type="match status" value="1"/>
</dbReference>
<dbReference type="Pfam" id="PF03782">
    <property type="entry name" value="AMOP"/>
    <property type="match status" value="1"/>
</dbReference>
<dbReference type="AlphaFoldDB" id="A0A6J8EA76"/>
<keyword evidence="3 5" id="KW-1133">Transmembrane helix</keyword>